<dbReference type="Pfam" id="PF25487">
    <property type="entry name" value="ETR1_N"/>
    <property type="match status" value="1"/>
</dbReference>
<comment type="subcellular location">
    <subcellularLocation>
        <location evidence="2">Membrane</location>
        <topology evidence="2">Multi-pass membrane protein</topology>
    </subcellularLocation>
</comment>
<evidence type="ECO:0000256" key="7">
    <source>
        <dbReference type="ARBA" id="ARBA00022741"/>
    </source>
</evidence>
<sequence>MIISASLVLCGMQDFIVNLFSDRLFIPHGHCYLWQPGLVWLHIISDAVIALAYYSIPLTLFYFVRKRQDLPFSWIFLLFAAFIIFCGTTHIAEIWTLWHPTYWLSGILKAVTAIVSLFTAMELVQLMPQALALPSPLQLKQANKALQGQIAERVQIENQLRRLQEELEQRVQDRTAQLVTVNQQLQQEIDERKLAQTALLKSEARFQKIAAASPAQIYILAYYPDTHDMRYEYISSGVREIQELEPQQVLTDPLLTYQQVHPDDLLLYNQLTTQSLKTLQAFAHEWRIVTPSGKMKWVRANSRPERRENGDVAWYGVLLDITDLKQAELALRESEERFRHAFYDAPIGMALLGLDQRWLQINPVLGEMLGYSELDFFSLSLFELVHSEDIDQLRQGIEQVLNNKNRSLQVQLRYLCNGGRVAWGLTSLSLVQDFQNQPLYYVLQIQDITEQQAIEQIKNEFISIVSHELRTPLTAIQGFLGLLNTGIYDNKPEKAKRMIQQALTNSDRLVRLVNDILDLERLSSGQVQLVKEVCNATDLMQRAVEEVQPIILTAALTISMIPTTVCVWADPDLIIQTLTNLLSNAIKFSPRNSAITLSAQPQADWVLFQVKDQGRGIPADKLDTIFERFEQVDVSDARAKGGTGLGLAICQSIVQQHGGSIWANSTLGEGSTFYFTLPIAIF</sequence>
<dbReference type="PANTHER" id="PTHR42878">
    <property type="entry name" value="TWO-COMPONENT HISTIDINE KINASE"/>
    <property type="match status" value="1"/>
</dbReference>
<evidence type="ECO:0000256" key="5">
    <source>
        <dbReference type="ARBA" id="ARBA00022679"/>
    </source>
</evidence>
<feature type="domain" description="PAS" evidence="17">
    <location>
        <begin position="334"/>
        <end position="404"/>
    </location>
</feature>
<dbReference type="SMART" id="SM00086">
    <property type="entry name" value="PAC"/>
    <property type="match status" value="2"/>
</dbReference>
<dbReference type="SUPFAM" id="SSF47384">
    <property type="entry name" value="Homodimeric domain of signal transducing histidine kinase"/>
    <property type="match status" value="1"/>
</dbReference>
<dbReference type="PROSITE" id="PS50112">
    <property type="entry name" value="PAS"/>
    <property type="match status" value="1"/>
</dbReference>
<dbReference type="GO" id="GO:0007234">
    <property type="term" value="P:osmosensory signaling via phosphorelay pathway"/>
    <property type="evidence" value="ECO:0007669"/>
    <property type="project" value="TreeGrafter"/>
</dbReference>
<dbReference type="FunFam" id="1.10.287.130:FF:000001">
    <property type="entry name" value="Two-component sensor histidine kinase"/>
    <property type="match status" value="1"/>
</dbReference>
<feature type="domain" description="Histidine kinase" evidence="16">
    <location>
        <begin position="464"/>
        <end position="681"/>
    </location>
</feature>
<keyword evidence="7" id="KW-0547">Nucleotide-binding</keyword>
<dbReference type="PRINTS" id="PR00344">
    <property type="entry name" value="BCTRLSENSOR"/>
</dbReference>
<gene>
    <name evidence="19" type="ORF">NCWK1_4489</name>
</gene>
<dbReference type="AlphaFoldDB" id="A0A2H6LNC8"/>
<organism evidence="19 20">
    <name type="scientific">Nostoc cycadae WK-1</name>
    <dbReference type="NCBI Taxonomy" id="1861711"/>
    <lineage>
        <taxon>Bacteria</taxon>
        <taxon>Bacillati</taxon>
        <taxon>Cyanobacteriota</taxon>
        <taxon>Cyanophyceae</taxon>
        <taxon>Nostocales</taxon>
        <taxon>Nostocaceae</taxon>
        <taxon>Nostoc</taxon>
    </lineage>
</organism>
<reference evidence="20" key="1">
    <citation type="journal article" date="2018" name="Genome Announc.">
        <title>Draft Genome Sequence of the Nitrogen-Fixing and Hormogonia-Inducing Cyanobacterium Nostoc cycadae Strain WK-1, Isolated from the Coralloid Roots of Cycas revoluta.</title>
        <authorList>
            <person name="Kanesaki Y."/>
            <person name="Hirose M."/>
            <person name="Hirose Y."/>
            <person name="Fujisawa T."/>
            <person name="Nakamura Y."/>
            <person name="Watanabe S."/>
            <person name="Matsunaga S."/>
            <person name="Uchida H."/>
            <person name="Murakami A."/>
        </authorList>
    </citation>
    <scope>NUCLEOTIDE SEQUENCE [LARGE SCALE GENOMIC DNA]</scope>
    <source>
        <strain evidence="20">WK-1</strain>
    </source>
</reference>
<dbReference type="InterPro" id="IPR003661">
    <property type="entry name" value="HisK_dim/P_dom"/>
</dbReference>
<evidence type="ECO:0000259" key="17">
    <source>
        <dbReference type="PROSITE" id="PS50112"/>
    </source>
</evidence>
<evidence type="ECO:0000259" key="16">
    <source>
        <dbReference type="PROSITE" id="PS50109"/>
    </source>
</evidence>
<dbReference type="InterPro" id="IPR004358">
    <property type="entry name" value="Sig_transdc_His_kin-like_C"/>
</dbReference>
<dbReference type="GO" id="GO:0000155">
    <property type="term" value="F:phosphorelay sensor kinase activity"/>
    <property type="evidence" value="ECO:0007669"/>
    <property type="project" value="InterPro"/>
</dbReference>
<feature type="coiled-coil region" evidence="14">
    <location>
        <begin position="139"/>
        <end position="184"/>
    </location>
</feature>
<dbReference type="Pfam" id="PF00512">
    <property type="entry name" value="HisKA"/>
    <property type="match status" value="1"/>
</dbReference>
<dbReference type="InterPro" id="IPR003594">
    <property type="entry name" value="HATPase_dom"/>
</dbReference>
<keyword evidence="4" id="KW-0597">Phosphoprotein</keyword>
<keyword evidence="10 15" id="KW-1133">Transmembrane helix</keyword>
<evidence type="ECO:0000256" key="1">
    <source>
        <dbReference type="ARBA" id="ARBA00000085"/>
    </source>
</evidence>
<evidence type="ECO:0000256" key="8">
    <source>
        <dbReference type="ARBA" id="ARBA00022777"/>
    </source>
</evidence>
<evidence type="ECO:0000256" key="2">
    <source>
        <dbReference type="ARBA" id="ARBA00004141"/>
    </source>
</evidence>
<dbReference type="Pfam" id="PF08447">
    <property type="entry name" value="PAS_3"/>
    <property type="match status" value="2"/>
</dbReference>
<evidence type="ECO:0000256" key="6">
    <source>
        <dbReference type="ARBA" id="ARBA00022692"/>
    </source>
</evidence>
<keyword evidence="8 19" id="KW-0418">Kinase</keyword>
<dbReference type="GO" id="GO:0016020">
    <property type="term" value="C:membrane"/>
    <property type="evidence" value="ECO:0007669"/>
    <property type="project" value="UniProtKB-SubCell"/>
</dbReference>
<dbReference type="SMART" id="SM00387">
    <property type="entry name" value="HATPase_c"/>
    <property type="match status" value="1"/>
</dbReference>
<dbReference type="PROSITE" id="PS50109">
    <property type="entry name" value="HIS_KIN"/>
    <property type="match status" value="1"/>
</dbReference>
<dbReference type="InterPro" id="IPR058544">
    <property type="entry name" value="ETR1_N"/>
</dbReference>
<evidence type="ECO:0000256" key="14">
    <source>
        <dbReference type="SAM" id="Coils"/>
    </source>
</evidence>
<evidence type="ECO:0000256" key="13">
    <source>
        <dbReference type="ARBA" id="ARBA00055745"/>
    </source>
</evidence>
<evidence type="ECO:0000256" key="3">
    <source>
        <dbReference type="ARBA" id="ARBA00012438"/>
    </source>
</evidence>
<dbReference type="Gene3D" id="1.10.287.130">
    <property type="match status" value="1"/>
</dbReference>
<keyword evidence="6 15" id="KW-0812">Transmembrane</keyword>
<keyword evidence="14" id="KW-0175">Coiled coil</keyword>
<evidence type="ECO:0000256" key="15">
    <source>
        <dbReference type="SAM" id="Phobius"/>
    </source>
</evidence>
<dbReference type="CDD" id="cd00130">
    <property type="entry name" value="PAS"/>
    <property type="match status" value="2"/>
</dbReference>
<evidence type="ECO:0000313" key="19">
    <source>
        <dbReference type="EMBL" id="GBE94709.1"/>
    </source>
</evidence>
<dbReference type="InterPro" id="IPR036097">
    <property type="entry name" value="HisK_dim/P_sf"/>
</dbReference>
<evidence type="ECO:0000256" key="11">
    <source>
        <dbReference type="ARBA" id="ARBA00023012"/>
    </source>
</evidence>
<dbReference type="GO" id="GO:0005524">
    <property type="term" value="F:ATP binding"/>
    <property type="evidence" value="ECO:0007669"/>
    <property type="project" value="UniProtKB-KW"/>
</dbReference>
<evidence type="ECO:0000313" key="20">
    <source>
        <dbReference type="Proteomes" id="UP000236527"/>
    </source>
</evidence>
<dbReference type="SUPFAM" id="SSF55874">
    <property type="entry name" value="ATPase domain of HSP90 chaperone/DNA topoisomerase II/histidine kinase"/>
    <property type="match status" value="1"/>
</dbReference>
<dbReference type="Proteomes" id="UP000236527">
    <property type="component" value="Unassembled WGS sequence"/>
</dbReference>
<dbReference type="EC" id="2.7.13.3" evidence="3"/>
<comment type="catalytic activity">
    <reaction evidence="1">
        <text>ATP + protein L-histidine = ADP + protein N-phospho-L-histidine.</text>
        <dbReference type="EC" id="2.7.13.3"/>
    </reaction>
</comment>
<dbReference type="GO" id="GO:0000156">
    <property type="term" value="F:phosphorelay response regulator activity"/>
    <property type="evidence" value="ECO:0007669"/>
    <property type="project" value="TreeGrafter"/>
</dbReference>
<protein>
    <recommendedName>
        <fullName evidence="3">histidine kinase</fullName>
        <ecNumber evidence="3">2.7.13.3</ecNumber>
    </recommendedName>
</protein>
<dbReference type="GO" id="GO:0030295">
    <property type="term" value="F:protein kinase activator activity"/>
    <property type="evidence" value="ECO:0007669"/>
    <property type="project" value="TreeGrafter"/>
</dbReference>
<dbReference type="EMBL" id="BDGE01000083">
    <property type="protein sequence ID" value="GBE94709.1"/>
    <property type="molecule type" value="Genomic_DNA"/>
</dbReference>
<dbReference type="Pfam" id="PF02518">
    <property type="entry name" value="HATPase_c"/>
    <property type="match status" value="1"/>
</dbReference>
<dbReference type="InterPro" id="IPR000700">
    <property type="entry name" value="PAS-assoc_C"/>
</dbReference>
<dbReference type="Gene3D" id="3.30.565.10">
    <property type="entry name" value="Histidine kinase-like ATPase, C-terminal domain"/>
    <property type="match status" value="1"/>
</dbReference>
<dbReference type="InterPro" id="IPR000014">
    <property type="entry name" value="PAS"/>
</dbReference>
<keyword evidence="20" id="KW-1185">Reference proteome</keyword>
<evidence type="ECO:0000256" key="12">
    <source>
        <dbReference type="ARBA" id="ARBA00023136"/>
    </source>
</evidence>
<dbReference type="CDD" id="cd00082">
    <property type="entry name" value="HisKA"/>
    <property type="match status" value="1"/>
</dbReference>
<name>A0A2H6LNC8_9NOSO</name>
<accession>A0A2H6LNC8</accession>
<feature type="domain" description="PAC" evidence="18">
    <location>
        <begin position="406"/>
        <end position="460"/>
    </location>
</feature>
<dbReference type="PROSITE" id="PS50113">
    <property type="entry name" value="PAC"/>
    <property type="match status" value="2"/>
</dbReference>
<dbReference type="InterPro" id="IPR036890">
    <property type="entry name" value="HATPase_C_sf"/>
</dbReference>
<evidence type="ECO:0000256" key="4">
    <source>
        <dbReference type="ARBA" id="ARBA00022553"/>
    </source>
</evidence>
<keyword evidence="5" id="KW-0808">Transferase</keyword>
<comment type="caution">
    <text evidence="19">The sequence shown here is derived from an EMBL/GenBank/DDBJ whole genome shotgun (WGS) entry which is preliminary data.</text>
</comment>
<feature type="transmembrane region" description="Helical" evidence="15">
    <location>
        <begin position="39"/>
        <end position="63"/>
    </location>
</feature>
<dbReference type="SMART" id="SM00091">
    <property type="entry name" value="PAS"/>
    <property type="match status" value="2"/>
</dbReference>
<dbReference type="NCBIfam" id="TIGR00229">
    <property type="entry name" value="sensory_box"/>
    <property type="match status" value="2"/>
</dbReference>
<keyword evidence="12 15" id="KW-0472">Membrane</keyword>
<dbReference type="CDD" id="cd16922">
    <property type="entry name" value="HATPase_EvgS-ArcB-TorS-like"/>
    <property type="match status" value="1"/>
</dbReference>
<dbReference type="PANTHER" id="PTHR42878:SF7">
    <property type="entry name" value="SENSOR HISTIDINE KINASE GLRK"/>
    <property type="match status" value="1"/>
</dbReference>
<feature type="transmembrane region" description="Helical" evidence="15">
    <location>
        <begin position="75"/>
        <end position="96"/>
    </location>
</feature>
<keyword evidence="9" id="KW-0067">ATP-binding</keyword>
<comment type="function">
    <text evidence="13">Photoreceptor which exists in two forms that are reversibly interconvertible by light: the R form that absorbs maximally in the red region of the spectrum and the FR form that absorbs maximally in the far-red region.</text>
</comment>
<dbReference type="InterPro" id="IPR013655">
    <property type="entry name" value="PAS_fold_3"/>
</dbReference>
<keyword evidence="11" id="KW-0902">Two-component regulatory system</keyword>
<feature type="domain" description="PAC" evidence="18">
    <location>
        <begin position="282"/>
        <end position="333"/>
    </location>
</feature>
<evidence type="ECO:0000256" key="10">
    <source>
        <dbReference type="ARBA" id="ARBA00022989"/>
    </source>
</evidence>
<evidence type="ECO:0000256" key="9">
    <source>
        <dbReference type="ARBA" id="ARBA00022840"/>
    </source>
</evidence>
<dbReference type="FunFam" id="3.30.565.10:FF:000006">
    <property type="entry name" value="Sensor histidine kinase WalK"/>
    <property type="match status" value="1"/>
</dbReference>
<proteinExistence type="predicted"/>
<dbReference type="InterPro" id="IPR050351">
    <property type="entry name" value="BphY/WalK/GraS-like"/>
</dbReference>
<dbReference type="Gene3D" id="3.30.450.20">
    <property type="entry name" value="PAS domain"/>
    <property type="match status" value="2"/>
</dbReference>
<dbReference type="SUPFAM" id="SSF55785">
    <property type="entry name" value="PYP-like sensor domain (PAS domain)"/>
    <property type="match status" value="2"/>
</dbReference>
<evidence type="ECO:0000259" key="18">
    <source>
        <dbReference type="PROSITE" id="PS50113"/>
    </source>
</evidence>
<dbReference type="InterPro" id="IPR035965">
    <property type="entry name" value="PAS-like_dom_sf"/>
</dbReference>
<dbReference type="InterPro" id="IPR005467">
    <property type="entry name" value="His_kinase_dom"/>
</dbReference>
<dbReference type="InterPro" id="IPR001610">
    <property type="entry name" value="PAC"/>
</dbReference>
<dbReference type="SMART" id="SM00388">
    <property type="entry name" value="HisKA"/>
    <property type="match status" value="1"/>
</dbReference>